<protein>
    <submittedName>
        <fullName evidence="1">Uncharacterized protein</fullName>
    </submittedName>
</protein>
<evidence type="ECO:0000313" key="2">
    <source>
        <dbReference type="Proteomes" id="UP001189122"/>
    </source>
</evidence>
<gene>
    <name evidence="1" type="ORF">SI7747_11014952</name>
</gene>
<dbReference type="AlphaFoldDB" id="A0A7I8JEH6"/>
<evidence type="ECO:0000313" key="1">
    <source>
        <dbReference type="EMBL" id="CAA2629314.1"/>
    </source>
</evidence>
<reference evidence="1 2" key="1">
    <citation type="submission" date="2019-12" db="EMBL/GenBank/DDBJ databases">
        <authorList>
            <person name="Scholz U."/>
            <person name="Mascher M."/>
            <person name="Fiebig A."/>
        </authorList>
    </citation>
    <scope>NUCLEOTIDE SEQUENCE</scope>
</reference>
<proteinExistence type="predicted"/>
<dbReference type="EMBL" id="CACRZD030000011">
    <property type="protein sequence ID" value="CAA6668558.1"/>
    <property type="molecule type" value="Genomic_DNA"/>
</dbReference>
<dbReference type="EMBL" id="LR743598">
    <property type="protein sequence ID" value="CAA2629314.1"/>
    <property type="molecule type" value="Genomic_DNA"/>
</dbReference>
<organism evidence="1">
    <name type="scientific">Spirodela intermedia</name>
    <name type="common">Intermediate duckweed</name>
    <dbReference type="NCBI Taxonomy" id="51605"/>
    <lineage>
        <taxon>Eukaryota</taxon>
        <taxon>Viridiplantae</taxon>
        <taxon>Streptophyta</taxon>
        <taxon>Embryophyta</taxon>
        <taxon>Tracheophyta</taxon>
        <taxon>Spermatophyta</taxon>
        <taxon>Magnoliopsida</taxon>
        <taxon>Liliopsida</taxon>
        <taxon>Araceae</taxon>
        <taxon>Lemnoideae</taxon>
        <taxon>Spirodela</taxon>
    </lineage>
</organism>
<sequence length="53" mass="5771">MTWKESDAHVLPISPSLAARALLVASWPPMTWKGSGTHLSLSVLRSNNTLELV</sequence>
<dbReference type="Proteomes" id="UP001189122">
    <property type="component" value="Unassembled WGS sequence"/>
</dbReference>
<keyword evidence="2" id="KW-1185">Reference proteome</keyword>
<accession>A0A7I8JEH6</accession>
<name>A0A7I8JEH6_SPIIN</name>